<evidence type="ECO:0000313" key="2">
    <source>
        <dbReference type="Proteomes" id="UP000029995"/>
    </source>
</evidence>
<organism evidence="1 2">
    <name type="scientific">Inquilinus limosus MP06</name>
    <dbReference type="NCBI Taxonomy" id="1398085"/>
    <lineage>
        <taxon>Bacteria</taxon>
        <taxon>Pseudomonadati</taxon>
        <taxon>Pseudomonadota</taxon>
        <taxon>Alphaproteobacteria</taxon>
        <taxon>Rhodospirillales</taxon>
        <taxon>Rhodospirillaceae</taxon>
        <taxon>Inquilinus</taxon>
    </lineage>
</organism>
<protein>
    <submittedName>
        <fullName evidence="1">Uncharacterized protein</fullName>
    </submittedName>
</protein>
<proteinExistence type="predicted"/>
<accession>A0A0A0D9X9</accession>
<reference evidence="1 2" key="1">
    <citation type="submission" date="2014-01" db="EMBL/GenBank/DDBJ databases">
        <title>Genome sequence determination for a cystic fibrosis isolate, Inquilinus limosus.</title>
        <authorList>
            <person name="Pino M."/>
            <person name="Di Conza J."/>
            <person name="Gutkind G."/>
        </authorList>
    </citation>
    <scope>NUCLEOTIDE SEQUENCE [LARGE SCALE GENOMIC DNA]</scope>
    <source>
        <strain evidence="1 2">MP06</strain>
    </source>
</reference>
<dbReference type="EMBL" id="JANX01000060">
    <property type="protein sequence ID" value="KGM34909.1"/>
    <property type="molecule type" value="Genomic_DNA"/>
</dbReference>
<sequence>MVERQVAAPGGRIDSVQFSTIVGNLVRGRGFPQHRLGSLRGGPPQKPKEFFVKRIVLAAAIATLAASPAFAGCVEDAQAQAQKVQTLSQGLMSKAQAPQAEQCSAMKEVMDETQKLVGLYKGCQADLKLTDAQVQQLDQQVATGQQGYSAQCGG</sequence>
<name>A0A0A0D9X9_9PROT</name>
<comment type="caution">
    <text evidence="1">The sequence shown here is derived from an EMBL/GenBank/DDBJ whole genome shotgun (WGS) entry which is preliminary data.</text>
</comment>
<dbReference type="Proteomes" id="UP000029995">
    <property type="component" value="Unassembled WGS sequence"/>
</dbReference>
<dbReference type="AlphaFoldDB" id="A0A0A0D9X9"/>
<gene>
    <name evidence="1" type="ORF">P409_07535</name>
</gene>
<evidence type="ECO:0000313" key="1">
    <source>
        <dbReference type="EMBL" id="KGM34909.1"/>
    </source>
</evidence>